<dbReference type="Gene3D" id="2.120.10.30">
    <property type="entry name" value="TolB, C-terminal domain"/>
    <property type="match status" value="1"/>
</dbReference>
<dbReference type="InterPro" id="IPR013658">
    <property type="entry name" value="SGL"/>
</dbReference>
<comment type="caution">
    <text evidence="5">The sequence shown here is derived from an EMBL/GenBank/DDBJ whole genome shotgun (WGS) entry which is preliminary data.</text>
</comment>
<evidence type="ECO:0000256" key="1">
    <source>
        <dbReference type="ARBA" id="ARBA00008853"/>
    </source>
</evidence>
<comment type="cofactor">
    <cofactor evidence="3">
        <name>Zn(2+)</name>
        <dbReference type="ChEBI" id="CHEBI:29105"/>
    </cofactor>
    <text evidence="3">Binds 1 divalent metal cation per subunit.</text>
</comment>
<evidence type="ECO:0000256" key="2">
    <source>
        <dbReference type="PIRSR" id="PIRSR605511-1"/>
    </source>
</evidence>
<dbReference type="Pfam" id="PF08450">
    <property type="entry name" value="SGL"/>
    <property type="match status" value="1"/>
</dbReference>
<feature type="binding site" evidence="3">
    <location>
        <position position="104"/>
    </location>
    <ligand>
        <name>substrate</name>
    </ligand>
</feature>
<dbReference type="InterPro" id="IPR011042">
    <property type="entry name" value="6-blade_b-propeller_TolB-like"/>
</dbReference>
<feature type="binding site" evidence="3">
    <location>
        <position position="199"/>
    </location>
    <ligand>
        <name>a divalent metal cation</name>
        <dbReference type="ChEBI" id="CHEBI:60240"/>
    </ligand>
</feature>
<dbReference type="GO" id="GO:0004341">
    <property type="term" value="F:gluconolactonase activity"/>
    <property type="evidence" value="ECO:0007669"/>
    <property type="project" value="TreeGrafter"/>
</dbReference>
<dbReference type="SUPFAM" id="SSF63829">
    <property type="entry name" value="Calcium-dependent phosphotriesterase"/>
    <property type="match status" value="1"/>
</dbReference>
<evidence type="ECO:0000256" key="3">
    <source>
        <dbReference type="PIRSR" id="PIRSR605511-2"/>
    </source>
</evidence>
<organism evidence="5 6">
    <name type="scientific">Steroidobacter agaridevorans</name>
    <dbReference type="NCBI Taxonomy" id="2695856"/>
    <lineage>
        <taxon>Bacteria</taxon>
        <taxon>Pseudomonadati</taxon>
        <taxon>Pseudomonadota</taxon>
        <taxon>Gammaproteobacteria</taxon>
        <taxon>Steroidobacterales</taxon>
        <taxon>Steroidobacteraceae</taxon>
        <taxon>Steroidobacter</taxon>
    </lineage>
</organism>
<feature type="binding site" evidence="3">
    <location>
        <position position="18"/>
    </location>
    <ligand>
        <name>a divalent metal cation</name>
        <dbReference type="ChEBI" id="CHEBI:60240"/>
    </ligand>
</feature>
<comment type="similarity">
    <text evidence="1">Belongs to the SMP-30/CGR1 family.</text>
</comment>
<feature type="binding site" evidence="3">
    <location>
        <position position="150"/>
    </location>
    <ligand>
        <name>a divalent metal cation</name>
        <dbReference type="ChEBI" id="CHEBI:60240"/>
    </ligand>
</feature>
<feature type="domain" description="SMP-30/Gluconolactonase/LRE-like region" evidence="4">
    <location>
        <begin position="16"/>
        <end position="257"/>
    </location>
</feature>
<proteinExistence type="inferred from homology"/>
<keyword evidence="6" id="KW-1185">Reference proteome</keyword>
<dbReference type="GO" id="GO:0019853">
    <property type="term" value="P:L-ascorbic acid biosynthetic process"/>
    <property type="evidence" value="ECO:0007669"/>
    <property type="project" value="TreeGrafter"/>
</dbReference>
<accession>A0A829YD01</accession>
<dbReference type="GO" id="GO:0005509">
    <property type="term" value="F:calcium ion binding"/>
    <property type="evidence" value="ECO:0007669"/>
    <property type="project" value="TreeGrafter"/>
</dbReference>
<sequence length="290" mass="32439">MAEAWRVIAREEKDELGEGPLWSAKHNALFWVDILSHFLYRYSLADGSIRRWSMPENIGWVVERSSKPGFIAGLQSGFYELDLEPLALRLIVDPEPQLPGNRLNDAKVDRHGQIWAGTMDAAIVETTGSLYCLRPDMSVLRVDEGYKVTNGPTFSPKQDFMYHTNTPARTIYRFDLSPEGELSNKKEWLKFPDDLGFPDGMTTDAEGFLWIAHWGGSRISRWSPDAKLDREIRLPAPQITSIAFSGPELDRMFVTSAAKGLDRSKETFAGSLFEVDAGGVRGLPPGLFGG</sequence>
<reference evidence="6" key="1">
    <citation type="submission" date="2020-01" db="EMBL/GenBank/DDBJ databases">
        <title>'Steroidobacter agaridevorans' sp. nov., agar-degrading bacteria isolated from rhizosphere soils.</title>
        <authorList>
            <person name="Ikenaga M."/>
            <person name="Kataoka M."/>
            <person name="Murouchi A."/>
            <person name="Katsuragi S."/>
            <person name="Sakai M."/>
        </authorList>
    </citation>
    <scope>NUCLEOTIDE SEQUENCE [LARGE SCALE GENOMIC DNA]</scope>
    <source>
        <strain evidence="6">YU21-B</strain>
    </source>
</reference>
<dbReference type="Proteomes" id="UP000445000">
    <property type="component" value="Unassembled WGS sequence"/>
</dbReference>
<dbReference type="PANTHER" id="PTHR10907">
    <property type="entry name" value="REGUCALCIN"/>
    <property type="match status" value="1"/>
</dbReference>
<evidence type="ECO:0000313" key="6">
    <source>
        <dbReference type="Proteomes" id="UP000445000"/>
    </source>
</evidence>
<dbReference type="PRINTS" id="PR01790">
    <property type="entry name" value="SMP30FAMILY"/>
</dbReference>
<evidence type="ECO:0000259" key="4">
    <source>
        <dbReference type="Pfam" id="PF08450"/>
    </source>
</evidence>
<protein>
    <submittedName>
        <fullName evidence="5">Calcium-binding protein</fullName>
    </submittedName>
</protein>
<name>A0A829YD01_9GAMM</name>
<keyword evidence="3" id="KW-0862">Zinc</keyword>
<dbReference type="RefSeq" id="WP_161812836.1">
    <property type="nucleotide sequence ID" value="NZ_BLJN01000003.1"/>
</dbReference>
<feature type="binding site" evidence="3">
    <location>
        <position position="102"/>
    </location>
    <ligand>
        <name>substrate</name>
    </ligand>
</feature>
<dbReference type="EMBL" id="BLJN01000003">
    <property type="protein sequence ID" value="GFE81147.1"/>
    <property type="molecule type" value="Genomic_DNA"/>
</dbReference>
<evidence type="ECO:0000313" key="5">
    <source>
        <dbReference type="EMBL" id="GFE81147.1"/>
    </source>
</evidence>
<keyword evidence="3" id="KW-0479">Metal-binding</keyword>
<dbReference type="PANTHER" id="PTHR10907:SF47">
    <property type="entry name" value="REGUCALCIN"/>
    <property type="match status" value="1"/>
</dbReference>
<dbReference type="InterPro" id="IPR005511">
    <property type="entry name" value="SMP-30"/>
</dbReference>
<feature type="active site" description="Proton donor/acceptor" evidence="2">
    <location>
        <position position="199"/>
    </location>
</feature>
<gene>
    <name evidence="5" type="ORF">GCM10011487_31470</name>
</gene>
<dbReference type="AlphaFoldDB" id="A0A829YD01"/>